<evidence type="ECO:0000313" key="14">
    <source>
        <dbReference type="EMBL" id="CCH43956.1"/>
    </source>
</evidence>
<evidence type="ECO:0000256" key="9">
    <source>
        <dbReference type="ARBA" id="ARBA00023010"/>
    </source>
</evidence>
<dbReference type="Proteomes" id="UP000009328">
    <property type="component" value="Unassembled WGS sequence"/>
</dbReference>
<evidence type="ECO:0000256" key="2">
    <source>
        <dbReference type="ARBA" id="ARBA00004567"/>
    </source>
</evidence>
<comment type="similarity">
    <text evidence="3">Belongs to the NDC1 family.</text>
</comment>
<feature type="transmembrane region" description="Helical" evidence="13">
    <location>
        <begin position="118"/>
        <end position="140"/>
    </location>
</feature>
<comment type="subcellular location">
    <subcellularLocation>
        <location evidence="1">Nucleus membrane</location>
        <topology evidence="1">Multi-pass membrane protein</topology>
    </subcellularLocation>
    <subcellularLocation>
        <location evidence="2">Nucleus</location>
        <location evidence="2">Nuclear pore complex</location>
    </subcellularLocation>
</comment>
<proteinExistence type="inferred from homology"/>
<dbReference type="GO" id="GO:0031965">
    <property type="term" value="C:nuclear membrane"/>
    <property type="evidence" value="ECO:0007669"/>
    <property type="project" value="UniProtKB-SubCell"/>
</dbReference>
<dbReference type="GO" id="GO:0070631">
    <property type="term" value="P:spindle pole body localization"/>
    <property type="evidence" value="ECO:0007669"/>
    <property type="project" value="TreeGrafter"/>
</dbReference>
<dbReference type="GO" id="GO:0070762">
    <property type="term" value="C:nuclear pore transmembrane ring"/>
    <property type="evidence" value="ECO:0007669"/>
    <property type="project" value="TreeGrafter"/>
</dbReference>
<sequence>MSTTYTTRAPIGLTSSVRERTSSSSTAYHYHSIFGDVCATRFQKLAKAIFTYSWAISFAIALPSGLAWWNIILPLRAAVLAFGLFLIACLKKNNLHVDYLGYKTLANQYIGQLISKKFLITLGIYSISSYLFFWVLHLQFTSLTFKAIPKKHQYPPVNDQYVFYYFLSAYSAFIYAIQHSIFDYDRLIIPQHKFHSHPKESLIKNIPKAVSNSILLTIIVISSSPFAYLFVREYIYAFILNTVGLFHSLNHNQPALGISFGFLFKLSIISFVLLYSWEIVNIAFNAYLSIGCLHRGNTLSELSTDPLGTLLTGLKSDKQFTRMTAFQELAFIAKSEDSDRRQQIYHRNNRKEFIWGEILQECTDVINRNNSNINISLVESIKSTSIVTSNDPQPSYKSSDSQNLFGREYHSTESERKYDYLPRPTKITNELNEPLYFDGTLWKIVTSNIKNAVELSKEYYTQFVTSDIGAPFRYTLLRESKRLSPNAITVSNAIIAISLMATHAYDEDKKGTVSSTITEILDILEKSVATCGEFAQNPPAYLTGKDDENPITLLHQLSLNAFVEVTLKYSDVLNDIVLPPDVFRLANWTIETALREEAEMDNI</sequence>
<evidence type="ECO:0000256" key="1">
    <source>
        <dbReference type="ARBA" id="ARBA00004232"/>
    </source>
</evidence>
<protein>
    <submittedName>
        <fullName evidence="14">Nuclear envelope protein ndc1</fullName>
    </submittedName>
</protein>
<evidence type="ECO:0000313" key="15">
    <source>
        <dbReference type="Proteomes" id="UP000009328"/>
    </source>
</evidence>
<dbReference type="GO" id="GO:0015031">
    <property type="term" value="P:protein transport"/>
    <property type="evidence" value="ECO:0007669"/>
    <property type="project" value="UniProtKB-KW"/>
</dbReference>
<keyword evidence="7" id="KW-0653">Protein transport</keyword>
<evidence type="ECO:0000256" key="10">
    <source>
        <dbReference type="ARBA" id="ARBA00023132"/>
    </source>
</evidence>
<dbReference type="EMBL" id="CAIF01000097">
    <property type="protein sequence ID" value="CCH43956.1"/>
    <property type="molecule type" value="Genomic_DNA"/>
</dbReference>
<dbReference type="GO" id="GO:0006999">
    <property type="term" value="P:nuclear pore organization"/>
    <property type="evidence" value="ECO:0007669"/>
    <property type="project" value="TreeGrafter"/>
</dbReference>
<dbReference type="PANTHER" id="PTHR13269:SF6">
    <property type="entry name" value="NUCLEOPORIN NDC1"/>
    <property type="match status" value="1"/>
</dbReference>
<evidence type="ECO:0000256" key="4">
    <source>
        <dbReference type="ARBA" id="ARBA00022448"/>
    </source>
</evidence>
<keyword evidence="6" id="KW-0509">mRNA transport</keyword>
<feature type="transmembrane region" description="Helical" evidence="13">
    <location>
        <begin position="68"/>
        <end position="90"/>
    </location>
</feature>
<evidence type="ECO:0000256" key="11">
    <source>
        <dbReference type="ARBA" id="ARBA00023136"/>
    </source>
</evidence>
<evidence type="ECO:0000256" key="6">
    <source>
        <dbReference type="ARBA" id="ARBA00022816"/>
    </source>
</evidence>
<keyword evidence="10" id="KW-0906">Nuclear pore complex</keyword>
<dbReference type="GO" id="GO:0106166">
    <property type="term" value="F:spindle pole body-nuclear membrane anchor activity"/>
    <property type="evidence" value="ECO:0007669"/>
    <property type="project" value="TreeGrafter"/>
</dbReference>
<feature type="transmembrane region" description="Helical" evidence="13">
    <location>
        <begin position="209"/>
        <end position="228"/>
    </location>
</feature>
<gene>
    <name evidence="14" type="ORF">BN7_3511</name>
</gene>
<keyword evidence="9" id="KW-0811">Translocation</keyword>
<accession>K0KLT6</accession>
<feature type="transmembrane region" description="Helical" evidence="13">
    <location>
        <begin position="45"/>
        <end position="62"/>
    </location>
</feature>
<evidence type="ECO:0000256" key="5">
    <source>
        <dbReference type="ARBA" id="ARBA00022692"/>
    </source>
</evidence>
<evidence type="ECO:0000256" key="13">
    <source>
        <dbReference type="SAM" id="Phobius"/>
    </source>
</evidence>
<dbReference type="GO" id="GO:0005816">
    <property type="term" value="C:spindle pole body"/>
    <property type="evidence" value="ECO:0007669"/>
    <property type="project" value="TreeGrafter"/>
</dbReference>
<dbReference type="AlphaFoldDB" id="K0KLT6"/>
<evidence type="ECO:0000256" key="12">
    <source>
        <dbReference type="ARBA" id="ARBA00023242"/>
    </source>
</evidence>
<feature type="transmembrane region" description="Helical" evidence="13">
    <location>
        <begin position="160"/>
        <end position="177"/>
    </location>
</feature>
<keyword evidence="12" id="KW-0539">Nucleus</keyword>
<comment type="caution">
    <text evidence="14">The sequence shown here is derived from an EMBL/GenBank/DDBJ whole genome shotgun (WGS) entry which is preliminary data.</text>
</comment>
<reference evidence="14 15" key="1">
    <citation type="journal article" date="2012" name="Eukaryot. Cell">
        <title>Draft genome sequence of Wickerhamomyces ciferrii NRRL Y-1031 F-60-10.</title>
        <authorList>
            <person name="Schneider J."/>
            <person name="Andrea H."/>
            <person name="Blom J."/>
            <person name="Jaenicke S."/>
            <person name="Ruckert C."/>
            <person name="Schorsch C."/>
            <person name="Szczepanowski R."/>
            <person name="Farwick M."/>
            <person name="Goesmann A."/>
            <person name="Puhler A."/>
            <person name="Schaffer S."/>
            <person name="Tauch A."/>
            <person name="Kohler T."/>
            <person name="Brinkrolf K."/>
        </authorList>
    </citation>
    <scope>NUCLEOTIDE SEQUENCE [LARGE SCALE GENOMIC DNA]</scope>
    <source>
        <strain evidence="15">ATCC 14091 / BCRC 22168 / CBS 111 / JCM 3599 / NBRC 0793 / NRRL Y-1031 F-60-10</strain>
    </source>
</reference>
<keyword evidence="4" id="KW-0813">Transport</keyword>
<dbReference type="InParanoid" id="K0KLT6"/>
<feature type="transmembrane region" description="Helical" evidence="13">
    <location>
        <begin position="256"/>
        <end position="277"/>
    </location>
</feature>
<organism evidence="14 15">
    <name type="scientific">Wickerhamomyces ciferrii (strain ATCC 14091 / BCRC 22168 / CBS 111 / JCM 3599 / NBRC 0793 / NRRL Y-1031 F-60-10)</name>
    <name type="common">Yeast</name>
    <name type="synonym">Pichia ciferrii</name>
    <dbReference type="NCBI Taxonomy" id="1206466"/>
    <lineage>
        <taxon>Eukaryota</taxon>
        <taxon>Fungi</taxon>
        <taxon>Dikarya</taxon>
        <taxon>Ascomycota</taxon>
        <taxon>Saccharomycotina</taxon>
        <taxon>Saccharomycetes</taxon>
        <taxon>Phaffomycetales</taxon>
        <taxon>Wickerhamomycetaceae</taxon>
        <taxon>Wickerhamomyces</taxon>
    </lineage>
</organism>
<dbReference type="eggNOG" id="ENOG502RZSR">
    <property type="taxonomic scope" value="Eukaryota"/>
</dbReference>
<keyword evidence="8 13" id="KW-1133">Transmembrane helix</keyword>
<dbReference type="PANTHER" id="PTHR13269">
    <property type="entry name" value="NUCLEOPORIN NDC1"/>
    <property type="match status" value="1"/>
</dbReference>
<dbReference type="GO" id="GO:0051028">
    <property type="term" value="P:mRNA transport"/>
    <property type="evidence" value="ECO:0007669"/>
    <property type="project" value="UniProtKB-KW"/>
</dbReference>
<dbReference type="FunCoup" id="K0KLT6">
    <property type="interactions" value="152"/>
</dbReference>
<name>K0KLT6_WICCF</name>
<dbReference type="Pfam" id="PF09531">
    <property type="entry name" value="Ndc1_Nup"/>
    <property type="match status" value="1"/>
</dbReference>
<dbReference type="HOGENOM" id="CLU_028040_0_0_1"/>
<evidence type="ECO:0000256" key="7">
    <source>
        <dbReference type="ARBA" id="ARBA00022927"/>
    </source>
</evidence>
<dbReference type="STRING" id="1206466.K0KLT6"/>
<keyword evidence="5 13" id="KW-0812">Transmembrane</keyword>
<evidence type="ECO:0000256" key="8">
    <source>
        <dbReference type="ARBA" id="ARBA00022989"/>
    </source>
</evidence>
<keyword evidence="11 13" id="KW-0472">Membrane</keyword>
<keyword evidence="15" id="KW-1185">Reference proteome</keyword>
<evidence type="ECO:0000256" key="3">
    <source>
        <dbReference type="ARBA" id="ARBA00005760"/>
    </source>
</evidence>
<dbReference type="InterPro" id="IPR019049">
    <property type="entry name" value="Nucleoporin_prot_Ndc1/Nup"/>
</dbReference>